<evidence type="ECO:0000313" key="4">
    <source>
        <dbReference type="EMBL" id="OMG35841.1"/>
    </source>
</evidence>
<comment type="caution">
    <text evidence="4">The sequence shown here is derived from an EMBL/GenBank/DDBJ whole genome shotgun (WGS) entry which is preliminary data.</text>
</comment>
<keyword evidence="2" id="KW-1133">Transmembrane helix</keyword>
<reference evidence="4 5" key="1">
    <citation type="submission" date="2016-12" db="EMBL/GenBank/DDBJ databases">
        <title>Genomic comparison of strains in the 'Actinomyces naeslundii' group.</title>
        <authorList>
            <person name="Mughal S.R."/>
            <person name="Do T."/>
            <person name="Gilbert S.C."/>
            <person name="Witherden E.A."/>
            <person name="Didelot X."/>
            <person name="Beighton D."/>
        </authorList>
    </citation>
    <scope>NUCLEOTIDE SEQUENCE [LARGE SCALE GENOMIC DNA]</scope>
    <source>
        <strain evidence="4 5">NCTC 10301</strain>
    </source>
</reference>
<keyword evidence="2" id="KW-0812">Transmembrane</keyword>
<feature type="region of interest" description="Disordered" evidence="1">
    <location>
        <begin position="29"/>
        <end position="48"/>
    </location>
</feature>
<dbReference type="PROSITE" id="PS50234">
    <property type="entry name" value="VWFA"/>
    <property type="match status" value="1"/>
</dbReference>
<evidence type="ECO:0000259" key="3">
    <source>
        <dbReference type="PROSITE" id="PS50234"/>
    </source>
</evidence>
<proteinExistence type="predicted"/>
<dbReference type="Gene3D" id="3.40.50.410">
    <property type="entry name" value="von Willebrand factor, type A domain"/>
    <property type="match status" value="1"/>
</dbReference>
<dbReference type="AlphaFoldDB" id="A0A854D4Z5"/>
<dbReference type="Pfam" id="PF13519">
    <property type="entry name" value="VWA_2"/>
    <property type="match status" value="1"/>
</dbReference>
<protein>
    <submittedName>
        <fullName evidence="4">VWA domain-containing protein</fullName>
    </submittedName>
</protein>
<sequence length="370" mass="41077">MVMPWLFAILVVIAAVTIIWVFVTDRRSQGMSGSGARKPRRRPWSRWGTQQSAELPRRLANSASLFQLPAVYARIRSQRRLHALLAVLLVACLLGASAIAGRPVRVTERSDALANRDIVLCLDVSSSMVRIDSSVLTTFSDILEDFDGERVGLVAWNSAAQTIVPLTDDYDLLRQQMEDLGDVLDIDPDNATYKQQLRYAEAFSGTVNSSVNGSSLAGDGLASCAQAFDNQGLERSRSIILATDNQVIDPDREQIYSLPDAVDLLSERKIRLFSIYGADDQQSYQYELEQTPEESREELKTLTEKQGKGRFYDVEDSGTGGDIVKQLEKTEVSALGGRKQTRRTDVPQMPIITLSLVLLGYLGLTTWRRA</sequence>
<keyword evidence="2" id="KW-0472">Membrane</keyword>
<gene>
    <name evidence="4" type="ORF">BKH33_07795</name>
</gene>
<name>A0A854D4Z5_ACTNA</name>
<dbReference type="Proteomes" id="UP000187035">
    <property type="component" value="Unassembled WGS sequence"/>
</dbReference>
<dbReference type="SMART" id="SM00327">
    <property type="entry name" value="VWA"/>
    <property type="match status" value="1"/>
</dbReference>
<evidence type="ECO:0000256" key="2">
    <source>
        <dbReference type="SAM" id="Phobius"/>
    </source>
</evidence>
<dbReference type="InterPro" id="IPR036465">
    <property type="entry name" value="vWFA_dom_sf"/>
</dbReference>
<dbReference type="RefSeq" id="WP_003780934.1">
    <property type="nucleotide sequence ID" value="NZ_CAURHQ010000003.1"/>
</dbReference>
<evidence type="ECO:0000313" key="5">
    <source>
        <dbReference type="Proteomes" id="UP000187035"/>
    </source>
</evidence>
<organism evidence="4 5">
    <name type="scientific">Actinomyces naeslundii</name>
    <dbReference type="NCBI Taxonomy" id="1655"/>
    <lineage>
        <taxon>Bacteria</taxon>
        <taxon>Bacillati</taxon>
        <taxon>Actinomycetota</taxon>
        <taxon>Actinomycetes</taxon>
        <taxon>Actinomycetales</taxon>
        <taxon>Actinomycetaceae</taxon>
        <taxon>Actinomyces</taxon>
    </lineage>
</organism>
<dbReference type="EMBL" id="MSRR01000013">
    <property type="protein sequence ID" value="OMG35841.1"/>
    <property type="molecule type" value="Genomic_DNA"/>
</dbReference>
<accession>A0A854D4Z5</accession>
<evidence type="ECO:0000256" key="1">
    <source>
        <dbReference type="SAM" id="MobiDB-lite"/>
    </source>
</evidence>
<feature type="domain" description="VWFA" evidence="3">
    <location>
        <begin position="117"/>
        <end position="327"/>
    </location>
</feature>
<dbReference type="SUPFAM" id="SSF53300">
    <property type="entry name" value="vWA-like"/>
    <property type="match status" value="1"/>
</dbReference>
<dbReference type="InterPro" id="IPR002035">
    <property type="entry name" value="VWF_A"/>
</dbReference>
<feature type="transmembrane region" description="Helical" evidence="2">
    <location>
        <begin position="6"/>
        <end position="23"/>
    </location>
</feature>
<feature type="transmembrane region" description="Helical" evidence="2">
    <location>
        <begin position="81"/>
        <end position="100"/>
    </location>
</feature>
<dbReference type="GeneID" id="64255840"/>